<name>A0ABM8Q1I6_9BACT</name>
<dbReference type="SFLD" id="SFLDS00003">
    <property type="entry name" value="Haloacid_Dehalogenase"/>
    <property type="match status" value="1"/>
</dbReference>
<dbReference type="InterPro" id="IPR023198">
    <property type="entry name" value="PGP-like_dom2"/>
</dbReference>
<comment type="catalytic activity">
    <reaction evidence="1">
        <text>2-phosphoglycolate + H2O = glycolate + phosphate</text>
        <dbReference type="Rhea" id="RHEA:14369"/>
        <dbReference type="ChEBI" id="CHEBI:15377"/>
        <dbReference type="ChEBI" id="CHEBI:29805"/>
        <dbReference type="ChEBI" id="CHEBI:43474"/>
        <dbReference type="ChEBI" id="CHEBI:58033"/>
        <dbReference type="EC" id="3.1.3.18"/>
    </reaction>
</comment>
<evidence type="ECO:0000313" key="5">
    <source>
        <dbReference type="EMBL" id="CAD7286618.1"/>
    </source>
</evidence>
<dbReference type="InterPro" id="IPR023214">
    <property type="entry name" value="HAD_sf"/>
</dbReference>
<comment type="caution">
    <text evidence="5">The sequence shown here is derived from an EMBL/GenBank/DDBJ whole genome shotgun (WGS) entry which is preliminary data.</text>
</comment>
<dbReference type="InterPro" id="IPR041492">
    <property type="entry name" value="HAD_2"/>
</dbReference>
<comment type="similarity">
    <text evidence="3">Belongs to the HAD-like hydrolase superfamily. CbbY/CbbZ/Gph/YieH family.</text>
</comment>
<dbReference type="SFLD" id="SFLDG01129">
    <property type="entry name" value="C1.5:_HAD__Beta-PGM__Phosphata"/>
    <property type="match status" value="1"/>
</dbReference>
<dbReference type="EC" id="3.1.3.18" evidence="4"/>
<dbReference type="PANTHER" id="PTHR43434">
    <property type="entry name" value="PHOSPHOGLYCOLATE PHOSPHATASE"/>
    <property type="match status" value="1"/>
</dbReference>
<keyword evidence="6" id="KW-1185">Reference proteome</keyword>
<dbReference type="PANTHER" id="PTHR43434:SF1">
    <property type="entry name" value="PHOSPHOGLYCOLATE PHOSPHATASE"/>
    <property type="match status" value="1"/>
</dbReference>
<accession>A0ABM8Q1I6</accession>
<organism evidence="5 6">
    <name type="scientific">Campylobacter suis</name>
    <dbReference type="NCBI Taxonomy" id="2790657"/>
    <lineage>
        <taxon>Bacteria</taxon>
        <taxon>Pseudomonadati</taxon>
        <taxon>Campylobacterota</taxon>
        <taxon>Epsilonproteobacteria</taxon>
        <taxon>Campylobacterales</taxon>
        <taxon>Campylobacteraceae</taxon>
        <taxon>Campylobacter</taxon>
    </lineage>
</organism>
<evidence type="ECO:0000256" key="2">
    <source>
        <dbReference type="ARBA" id="ARBA00004818"/>
    </source>
</evidence>
<dbReference type="Gene3D" id="1.10.150.240">
    <property type="entry name" value="Putative phosphatase, domain 2"/>
    <property type="match status" value="1"/>
</dbReference>
<dbReference type="RefSeq" id="WP_230056237.1">
    <property type="nucleotide sequence ID" value="NZ_CAJHOE010000001.1"/>
</dbReference>
<sequence length="210" mass="23719">MRVAIFDMDGTLIDSSVAIEKTVNDIRAELSLEPLSTQFIITAINEPGRNLAYDLYGINNPDARLRDSFEEKFKQNYAKFACTYDKVDWLLDECRAMRYAVALASNAPLYTLEAILKKCKIFEKFDYIIGANDEIPQKPDPKMLDLVCDKFDTKKAVFIGDSLKDELAASNAKMPYIQVSWGFGEVSKSAKFNAKSVQEALIMIKDLLDD</sequence>
<dbReference type="SUPFAM" id="SSF56784">
    <property type="entry name" value="HAD-like"/>
    <property type="match status" value="1"/>
</dbReference>
<dbReference type="GO" id="GO:0016787">
    <property type="term" value="F:hydrolase activity"/>
    <property type="evidence" value="ECO:0007669"/>
    <property type="project" value="UniProtKB-KW"/>
</dbReference>
<dbReference type="NCBIfam" id="TIGR01549">
    <property type="entry name" value="HAD-SF-IA-v1"/>
    <property type="match status" value="1"/>
</dbReference>
<evidence type="ECO:0000313" key="6">
    <source>
        <dbReference type="Proteomes" id="UP000789359"/>
    </source>
</evidence>
<evidence type="ECO:0000256" key="4">
    <source>
        <dbReference type="ARBA" id="ARBA00013078"/>
    </source>
</evidence>
<dbReference type="EMBL" id="CAJHOE010000001">
    <property type="protein sequence ID" value="CAD7286618.1"/>
    <property type="molecule type" value="Genomic_DNA"/>
</dbReference>
<proteinExistence type="inferred from homology"/>
<keyword evidence="5" id="KW-0378">Hydrolase</keyword>
<dbReference type="Pfam" id="PF13419">
    <property type="entry name" value="HAD_2"/>
    <property type="match status" value="1"/>
</dbReference>
<dbReference type="Proteomes" id="UP000789359">
    <property type="component" value="Unassembled WGS sequence"/>
</dbReference>
<dbReference type="Gene3D" id="3.40.50.1000">
    <property type="entry name" value="HAD superfamily/HAD-like"/>
    <property type="match status" value="1"/>
</dbReference>
<gene>
    <name evidence="5" type="primary">mupP</name>
    <name evidence="5" type="ORF">LMG8286_00451</name>
</gene>
<evidence type="ECO:0000256" key="3">
    <source>
        <dbReference type="ARBA" id="ARBA00006171"/>
    </source>
</evidence>
<dbReference type="InterPro" id="IPR050155">
    <property type="entry name" value="HAD-like_hydrolase_sf"/>
</dbReference>
<comment type="pathway">
    <text evidence="2">Organic acid metabolism; glycolate biosynthesis; glycolate from 2-phosphoglycolate: step 1/1.</text>
</comment>
<protein>
    <recommendedName>
        <fullName evidence="4">phosphoglycolate phosphatase</fullName>
        <ecNumber evidence="4">3.1.3.18</ecNumber>
    </recommendedName>
</protein>
<dbReference type="InterPro" id="IPR006439">
    <property type="entry name" value="HAD-SF_hydro_IA"/>
</dbReference>
<reference evidence="5 6" key="1">
    <citation type="submission" date="2020-11" db="EMBL/GenBank/DDBJ databases">
        <authorList>
            <person name="Peeters C."/>
        </authorList>
    </citation>
    <scope>NUCLEOTIDE SEQUENCE [LARGE SCALE GENOMIC DNA]</scope>
    <source>
        <strain evidence="5 6">LMG 8286</strain>
    </source>
</reference>
<evidence type="ECO:0000256" key="1">
    <source>
        <dbReference type="ARBA" id="ARBA00000830"/>
    </source>
</evidence>
<dbReference type="InterPro" id="IPR036412">
    <property type="entry name" value="HAD-like_sf"/>
</dbReference>